<accession>A0A368NGB4</accession>
<gene>
    <name evidence="4" type="ORF">DU002_11970</name>
</gene>
<dbReference type="FunFam" id="1.10.12.10:FF:000001">
    <property type="entry name" value="Probable enoyl-CoA hydratase, mitochondrial"/>
    <property type="match status" value="1"/>
</dbReference>
<keyword evidence="2" id="KW-0456">Lyase</keyword>
<evidence type="ECO:0000256" key="1">
    <source>
        <dbReference type="ARBA" id="ARBA00005254"/>
    </source>
</evidence>
<dbReference type="InterPro" id="IPR001753">
    <property type="entry name" value="Enoyl-CoA_hydra/iso"/>
</dbReference>
<dbReference type="FunFam" id="3.90.226.10:FF:000009">
    <property type="entry name" value="Carnitinyl-CoA dehydratase"/>
    <property type="match status" value="1"/>
</dbReference>
<proteinExistence type="inferred from homology"/>
<dbReference type="Gene3D" id="1.10.12.10">
    <property type="entry name" value="Lyase 2-enoyl-coa Hydratase, Chain A, domain 2"/>
    <property type="match status" value="1"/>
</dbReference>
<dbReference type="PROSITE" id="PS00166">
    <property type="entry name" value="ENOYL_COA_HYDRATASE"/>
    <property type="match status" value="1"/>
</dbReference>
<dbReference type="GO" id="GO:0006635">
    <property type="term" value="P:fatty acid beta-oxidation"/>
    <property type="evidence" value="ECO:0007669"/>
    <property type="project" value="TreeGrafter"/>
</dbReference>
<comment type="caution">
    <text evidence="4">The sequence shown here is derived from an EMBL/GenBank/DDBJ whole genome shotgun (WGS) entry which is preliminary data.</text>
</comment>
<comment type="similarity">
    <text evidence="1 3">Belongs to the enoyl-CoA hydratase/isomerase family.</text>
</comment>
<reference evidence="4 5" key="1">
    <citation type="submission" date="2018-07" db="EMBL/GenBank/DDBJ databases">
        <title>Corallincola holothuriorum sp. nov., a new facultative anaerobe isolated from sea cucumber Apostichopus japonicus.</title>
        <authorList>
            <person name="Xia H."/>
        </authorList>
    </citation>
    <scope>NUCLEOTIDE SEQUENCE [LARGE SCALE GENOMIC DNA]</scope>
    <source>
        <strain evidence="4 5">C4</strain>
    </source>
</reference>
<evidence type="ECO:0000256" key="2">
    <source>
        <dbReference type="ARBA" id="ARBA00023239"/>
    </source>
</evidence>
<evidence type="ECO:0000313" key="5">
    <source>
        <dbReference type="Proteomes" id="UP000252558"/>
    </source>
</evidence>
<dbReference type="InterPro" id="IPR014748">
    <property type="entry name" value="Enoyl-CoA_hydra_C"/>
</dbReference>
<dbReference type="GO" id="GO:0016836">
    <property type="term" value="F:hydro-lyase activity"/>
    <property type="evidence" value="ECO:0007669"/>
    <property type="project" value="UniProtKB-ARBA"/>
</dbReference>
<dbReference type="EMBL" id="QPID01000006">
    <property type="protein sequence ID" value="RCU49622.1"/>
    <property type="molecule type" value="Genomic_DNA"/>
</dbReference>
<keyword evidence="5" id="KW-1185">Reference proteome</keyword>
<dbReference type="SUPFAM" id="SSF52096">
    <property type="entry name" value="ClpP/crotonase"/>
    <property type="match status" value="1"/>
</dbReference>
<dbReference type="NCBIfam" id="NF006566">
    <property type="entry name" value="PRK09076.1"/>
    <property type="match status" value="1"/>
</dbReference>
<dbReference type="OrthoDB" id="9775794at2"/>
<dbReference type="InterPro" id="IPR018376">
    <property type="entry name" value="Enoyl-CoA_hyd/isom_CS"/>
</dbReference>
<dbReference type="CDD" id="cd06558">
    <property type="entry name" value="crotonase-like"/>
    <property type="match status" value="1"/>
</dbReference>
<dbReference type="Pfam" id="PF00378">
    <property type="entry name" value="ECH_1"/>
    <property type="match status" value="1"/>
</dbReference>
<dbReference type="Proteomes" id="UP000252558">
    <property type="component" value="Unassembled WGS sequence"/>
</dbReference>
<evidence type="ECO:0000256" key="3">
    <source>
        <dbReference type="RuleBase" id="RU003707"/>
    </source>
</evidence>
<dbReference type="PANTHER" id="PTHR11941">
    <property type="entry name" value="ENOYL-COA HYDRATASE-RELATED"/>
    <property type="match status" value="1"/>
</dbReference>
<name>A0A368NGB4_9GAMM</name>
<dbReference type="InterPro" id="IPR029045">
    <property type="entry name" value="ClpP/crotonase-like_dom_sf"/>
</dbReference>
<evidence type="ECO:0000313" key="4">
    <source>
        <dbReference type="EMBL" id="RCU49622.1"/>
    </source>
</evidence>
<dbReference type="Gene3D" id="3.90.226.10">
    <property type="entry name" value="2-enoyl-CoA Hydratase, Chain A, domain 1"/>
    <property type="match status" value="1"/>
</dbReference>
<dbReference type="AlphaFoldDB" id="A0A368NGB4"/>
<protein>
    <submittedName>
        <fullName evidence="4">Enoyl-CoA hydratase</fullName>
    </submittedName>
</protein>
<dbReference type="PANTHER" id="PTHR11941:SF141">
    <property type="entry name" value="ENOYL-COA HYDRATASE_ISOMERASE-RELATED"/>
    <property type="match status" value="1"/>
</dbReference>
<sequence length="273" mass="29525">MGVRSFHMSEHLSIYDSELLKLTRHGHTLVITISHPPANTWTKQSLNDLSQLIRSVTNERDIYTLIITGEGDKFFSAGADLSLFADGDPETARAIAHSFGTAFEALSEFRGLTIAAINGYAMGGGLEVAMACDLRIAESQAKMALPEASVGLLPCAGGTQNLPHLVGEGWAKRMILCGERVDADTAAKIGLVEVVVETGEALTTALAWAKQAEKQSPLAVGACKQLIQHGRKNPMWQGLEKEREYFVSLFGTADQAEGVQAFLEKRAPVWRNS</sequence>
<organism evidence="4 5">
    <name type="scientific">Corallincola holothuriorum</name>
    <dbReference type="NCBI Taxonomy" id="2282215"/>
    <lineage>
        <taxon>Bacteria</taxon>
        <taxon>Pseudomonadati</taxon>
        <taxon>Pseudomonadota</taxon>
        <taxon>Gammaproteobacteria</taxon>
        <taxon>Alteromonadales</taxon>
        <taxon>Psychromonadaceae</taxon>
        <taxon>Corallincola</taxon>
    </lineage>
</organism>